<reference evidence="1" key="2">
    <citation type="submission" date="2016-06" db="EMBL/GenBank/DDBJ databases">
        <title>The genome of a short-lived fish provides insights into sex chromosome evolution and the genetic control of aging.</title>
        <authorList>
            <person name="Reichwald K."/>
            <person name="Felder M."/>
            <person name="Petzold A."/>
            <person name="Koch P."/>
            <person name="Groth M."/>
            <person name="Platzer M."/>
        </authorList>
    </citation>
    <scope>NUCLEOTIDE SEQUENCE</scope>
    <source>
        <tissue evidence="1">Brain</tissue>
    </source>
</reference>
<dbReference type="EMBL" id="HAEB01003123">
    <property type="protein sequence ID" value="SBQ49650.1"/>
    <property type="molecule type" value="Transcribed_RNA"/>
</dbReference>
<reference evidence="1" key="1">
    <citation type="submission" date="2016-05" db="EMBL/GenBank/DDBJ databases">
        <authorList>
            <person name="Lavstsen T."/>
            <person name="Jespersen J.S."/>
        </authorList>
    </citation>
    <scope>NUCLEOTIDE SEQUENCE</scope>
    <source>
        <tissue evidence="1">Brain</tissue>
    </source>
</reference>
<protein>
    <submittedName>
        <fullName evidence="1">Uncharacterized protein</fullName>
    </submittedName>
</protein>
<sequence>VFLFAGGRVPESSCCGSPHQWSGDVRSGVTIQQRRMIALTGYPRSSDCSPQGNKKLLDLSVCQPRR</sequence>
<evidence type="ECO:0000313" key="1">
    <source>
        <dbReference type="EMBL" id="SBQ49650.1"/>
    </source>
</evidence>
<proteinExistence type="predicted"/>
<organism evidence="1">
    <name type="scientific">Nothobranchius korthausae</name>
    <dbReference type="NCBI Taxonomy" id="1143690"/>
    <lineage>
        <taxon>Eukaryota</taxon>
        <taxon>Metazoa</taxon>
        <taxon>Chordata</taxon>
        <taxon>Craniata</taxon>
        <taxon>Vertebrata</taxon>
        <taxon>Euteleostomi</taxon>
        <taxon>Actinopterygii</taxon>
        <taxon>Neopterygii</taxon>
        <taxon>Teleostei</taxon>
        <taxon>Neoteleostei</taxon>
        <taxon>Acanthomorphata</taxon>
        <taxon>Ovalentaria</taxon>
        <taxon>Atherinomorphae</taxon>
        <taxon>Cyprinodontiformes</taxon>
        <taxon>Nothobranchiidae</taxon>
        <taxon>Nothobranchius</taxon>
    </lineage>
</organism>
<dbReference type="AlphaFoldDB" id="A0A1A8ER78"/>
<accession>A0A1A8ER78</accession>
<feature type="non-terminal residue" evidence="1">
    <location>
        <position position="1"/>
    </location>
</feature>
<name>A0A1A8ER78_9TELE</name>
<feature type="non-terminal residue" evidence="1">
    <location>
        <position position="66"/>
    </location>
</feature>
<gene>
    <name evidence="1" type="primary">Nfu_g_1_018252</name>
</gene>